<dbReference type="SUPFAM" id="SSF48726">
    <property type="entry name" value="Immunoglobulin"/>
    <property type="match status" value="2"/>
</dbReference>
<feature type="transmembrane region" description="Helical" evidence="11">
    <location>
        <begin position="276"/>
        <end position="293"/>
    </location>
</feature>
<evidence type="ECO:0000256" key="1">
    <source>
        <dbReference type="ARBA" id="ARBA00004251"/>
    </source>
</evidence>
<accession>A0A9D3PWL1</accession>
<organism evidence="14 15">
    <name type="scientific">Megalops atlanticus</name>
    <name type="common">Tarpon</name>
    <name type="synonym">Clupea gigantea</name>
    <dbReference type="NCBI Taxonomy" id="7932"/>
    <lineage>
        <taxon>Eukaryota</taxon>
        <taxon>Metazoa</taxon>
        <taxon>Chordata</taxon>
        <taxon>Craniata</taxon>
        <taxon>Vertebrata</taxon>
        <taxon>Euteleostomi</taxon>
        <taxon>Actinopterygii</taxon>
        <taxon>Neopterygii</taxon>
        <taxon>Teleostei</taxon>
        <taxon>Elopiformes</taxon>
        <taxon>Megalopidae</taxon>
        <taxon>Megalops</taxon>
    </lineage>
</organism>
<dbReference type="GO" id="GO:0071222">
    <property type="term" value="P:cellular response to lipopolysaccharide"/>
    <property type="evidence" value="ECO:0007669"/>
    <property type="project" value="TreeGrafter"/>
</dbReference>
<evidence type="ECO:0000256" key="12">
    <source>
        <dbReference type="SAM" id="SignalP"/>
    </source>
</evidence>
<proteinExistence type="predicted"/>
<keyword evidence="4 12" id="KW-0732">Signal</keyword>
<keyword evidence="5 11" id="KW-1133">Transmembrane helix</keyword>
<evidence type="ECO:0000256" key="5">
    <source>
        <dbReference type="ARBA" id="ARBA00022989"/>
    </source>
</evidence>
<evidence type="ECO:0000256" key="4">
    <source>
        <dbReference type="ARBA" id="ARBA00022729"/>
    </source>
</evidence>
<dbReference type="GO" id="GO:0042130">
    <property type="term" value="P:negative regulation of T cell proliferation"/>
    <property type="evidence" value="ECO:0007669"/>
    <property type="project" value="TreeGrafter"/>
</dbReference>
<keyword evidence="9" id="KW-0325">Glycoprotein</keyword>
<gene>
    <name evidence="14" type="ORF">MATL_G00145170</name>
</gene>
<reference evidence="14" key="1">
    <citation type="submission" date="2021-01" db="EMBL/GenBank/DDBJ databases">
        <authorList>
            <person name="Zahm M."/>
            <person name="Roques C."/>
            <person name="Cabau C."/>
            <person name="Klopp C."/>
            <person name="Donnadieu C."/>
            <person name="Jouanno E."/>
            <person name="Lampietro C."/>
            <person name="Louis A."/>
            <person name="Herpin A."/>
            <person name="Echchiki A."/>
            <person name="Berthelot C."/>
            <person name="Parey E."/>
            <person name="Roest-Crollius H."/>
            <person name="Braasch I."/>
            <person name="Postlethwait J."/>
            <person name="Bobe J."/>
            <person name="Montfort J."/>
            <person name="Bouchez O."/>
            <person name="Begum T."/>
            <person name="Mejri S."/>
            <person name="Adams A."/>
            <person name="Chen W.-J."/>
            <person name="Guiguen Y."/>
        </authorList>
    </citation>
    <scope>NUCLEOTIDE SEQUENCE</scope>
    <source>
        <strain evidence="14">YG-15Mar2019-1</strain>
        <tissue evidence="14">Brain</tissue>
    </source>
</reference>
<feature type="signal peptide" evidence="12">
    <location>
        <begin position="1"/>
        <end position="30"/>
    </location>
</feature>
<evidence type="ECO:0000256" key="3">
    <source>
        <dbReference type="ARBA" id="ARBA00022692"/>
    </source>
</evidence>
<dbReference type="GO" id="GO:0042102">
    <property type="term" value="P:positive regulation of T cell proliferation"/>
    <property type="evidence" value="ECO:0007669"/>
    <property type="project" value="TreeGrafter"/>
</dbReference>
<dbReference type="InterPro" id="IPR013106">
    <property type="entry name" value="Ig_V-set"/>
</dbReference>
<evidence type="ECO:0000256" key="10">
    <source>
        <dbReference type="ARBA" id="ARBA00023319"/>
    </source>
</evidence>
<keyword evidence="2" id="KW-1003">Cell membrane</keyword>
<comment type="subcellular location">
    <subcellularLocation>
        <location evidence="1">Cell membrane</location>
        <topology evidence="1">Single-pass type I membrane protein</topology>
    </subcellularLocation>
</comment>
<dbReference type="InterPro" id="IPR003599">
    <property type="entry name" value="Ig_sub"/>
</dbReference>
<dbReference type="GO" id="GO:0031295">
    <property type="term" value="P:T cell costimulation"/>
    <property type="evidence" value="ECO:0007669"/>
    <property type="project" value="TreeGrafter"/>
</dbReference>
<keyword evidence="15" id="KW-1185">Reference proteome</keyword>
<comment type="caution">
    <text evidence="14">The sequence shown here is derived from an EMBL/GenBank/DDBJ whole genome shotgun (WGS) entry which is preliminary data.</text>
</comment>
<dbReference type="OrthoDB" id="9898017at2759"/>
<dbReference type="PANTHER" id="PTHR25466:SF11">
    <property type="entry name" value="GALECTIN 17-RELATED"/>
    <property type="match status" value="1"/>
</dbReference>
<keyword evidence="3 11" id="KW-0812">Transmembrane</keyword>
<evidence type="ECO:0000256" key="6">
    <source>
        <dbReference type="ARBA" id="ARBA00023136"/>
    </source>
</evidence>
<dbReference type="PROSITE" id="PS50835">
    <property type="entry name" value="IG_LIKE"/>
    <property type="match status" value="1"/>
</dbReference>
<keyword evidence="7" id="KW-1015">Disulfide bond</keyword>
<feature type="domain" description="Ig-like" evidence="13">
    <location>
        <begin position="25"/>
        <end position="135"/>
    </location>
</feature>
<dbReference type="GO" id="GO:0009897">
    <property type="term" value="C:external side of plasma membrane"/>
    <property type="evidence" value="ECO:0007669"/>
    <property type="project" value="TreeGrafter"/>
</dbReference>
<protein>
    <recommendedName>
        <fullName evidence="13">Ig-like domain-containing protein</fullName>
    </recommendedName>
</protein>
<feature type="chain" id="PRO_5039084659" description="Ig-like domain-containing protein" evidence="12">
    <location>
        <begin position="31"/>
        <end position="322"/>
    </location>
</feature>
<dbReference type="SMART" id="SM00409">
    <property type="entry name" value="IG"/>
    <property type="match status" value="2"/>
</dbReference>
<sequence length="322" mass="36199">MNRCCRTSWGTPMALLRILCLLVFPSVSSSASSPVRVKIGGSALLRCDVSAYRDVPDDQLDVLWQTHEGEEVARFFRGAVSIGVNFVDRAEVSIMNIRQGNFFLTINPIVYNDEDTYECVWSKGHSNEKLLVSVRLGVLASSLPESVSMSFGDPVTLPCYSHINRKIASVSLERIRQGDISLTLRGTRLSDSGVYQCYTDQSQSLSSLTLHVLVPPQTISIRVTGMSFSLRVPHVPVDVYFSREAQDKGVYTVVQTSSNMTIEKVTLWIMPGPPQGFYMFVLVVSVCLILMVMKMGRCWRRSNYLNNIKDYFYAKPSSKWIY</sequence>
<evidence type="ECO:0000256" key="2">
    <source>
        <dbReference type="ARBA" id="ARBA00022475"/>
    </source>
</evidence>
<dbReference type="InterPro" id="IPR007110">
    <property type="entry name" value="Ig-like_dom"/>
</dbReference>
<dbReference type="InterPro" id="IPR013783">
    <property type="entry name" value="Ig-like_fold"/>
</dbReference>
<dbReference type="Pfam" id="PF07686">
    <property type="entry name" value="V-set"/>
    <property type="match status" value="1"/>
</dbReference>
<dbReference type="PANTHER" id="PTHR25466">
    <property type="entry name" value="T-LYMPHOCYTE ACTIVATION ANTIGEN"/>
    <property type="match status" value="1"/>
</dbReference>
<dbReference type="AlphaFoldDB" id="A0A9D3PWL1"/>
<dbReference type="Gene3D" id="2.60.40.10">
    <property type="entry name" value="Immunoglobulins"/>
    <property type="match status" value="2"/>
</dbReference>
<dbReference type="Proteomes" id="UP001046870">
    <property type="component" value="Chromosome 11"/>
</dbReference>
<name>A0A9D3PWL1_MEGAT</name>
<keyword evidence="10" id="KW-0393">Immunoglobulin domain</keyword>
<evidence type="ECO:0000259" key="13">
    <source>
        <dbReference type="PROSITE" id="PS50835"/>
    </source>
</evidence>
<evidence type="ECO:0000256" key="11">
    <source>
        <dbReference type="SAM" id="Phobius"/>
    </source>
</evidence>
<keyword evidence="6 11" id="KW-0472">Membrane</keyword>
<dbReference type="InterPro" id="IPR036179">
    <property type="entry name" value="Ig-like_dom_sf"/>
</dbReference>
<evidence type="ECO:0000313" key="14">
    <source>
        <dbReference type="EMBL" id="KAG7468634.1"/>
    </source>
</evidence>
<dbReference type="InterPro" id="IPR051713">
    <property type="entry name" value="T-cell_Activation_Regulation"/>
</dbReference>
<evidence type="ECO:0000256" key="8">
    <source>
        <dbReference type="ARBA" id="ARBA00023170"/>
    </source>
</evidence>
<evidence type="ECO:0000256" key="9">
    <source>
        <dbReference type="ARBA" id="ARBA00023180"/>
    </source>
</evidence>
<keyword evidence="8" id="KW-0675">Receptor</keyword>
<dbReference type="GO" id="GO:0006955">
    <property type="term" value="P:immune response"/>
    <property type="evidence" value="ECO:0007669"/>
    <property type="project" value="TreeGrafter"/>
</dbReference>
<dbReference type="EMBL" id="JAFDVH010000011">
    <property type="protein sequence ID" value="KAG7468634.1"/>
    <property type="molecule type" value="Genomic_DNA"/>
</dbReference>
<evidence type="ECO:0000313" key="15">
    <source>
        <dbReference type="Proteomes" id="UP001046870"/>
    </source>
</evidence>
<evidence type="ECO:0000256" key="7">
    <source>
        <dbReference type="ARBA" id="ARBA00023157"/>
    </source>
</evidence>
<dbReference type="GO" id="GO:0007166">
    <property type="term" value="P:cell surface receptor signaling pathway"/>
    <property type="evidence" value="ECO:0007669"/>
    <property type="project" value="TreeGrafter"/>
</dbReference>